<dbReference type="InterPro" id="IPR039491">
    <property type="entry name" value="REX1-B"/>
</dbReference>
<evidence type="ECO:0000313" key="1">
    <source>
        <dbReference type="EMBL" id="KAG2378207.1"/>
    </source>
</evidence>
<keyword evidence="2" id="KW-1185">Reference proteome</keyword>
<organism evidence="1 2">
    <name type="scientific">Naegleria lovaniensis</name>
    <name type="common">Amoeba</name>
    <dbReference type="NCBI Taxonomy" id="51637"/>
    <lineage>
        <taxon>Eukaryota</taxon>
        <taxon>Discoba</taxon>
        <taxon>Heterolobosea</taxon>
        <taxon>Tetramitia</taxon>
        <taxon>Eutetramitia</taxon>
        <taxon>Vahlkampfiidae</taxon>
        <taxon>Naegleria</taxon>
    </lineage>
</organism>
<reference evidence="1 2" key="1">
    <citation type="journal article" date="2018" name="BMC Genomics">
        <title>The genome of Naegleria lovaniensis, the basis for a comparative approach to unravel pathogenicity factors of the human pathogenic amoeba N. fowleri.</title>
        <authorList>
            <person name="Liechti N."/>
            <person name="Schurch N."/>
            <person name="Bruggmann R."/>
            <person name="Wittwer M."/>
        </authorList>
    </citation>
    <scope>NUCLEOTIDE SEQUENCE [LARGE SCALE GENOMIC DNA]</scope>
    <source>
        <strain evidence="1 2">ATCC 30569</strain>
    </source>
</reference>
<evidence type="ECO:0000313" key="2">
    <source>
        <dbReference type="Proteomes" id="UP000816034"/>
    </source>
</evidence>
<dbReference type="GeneID" id="68100804"/>
<dbReference type="PANTHER" id="PTHR28309:SF1">
    <property type="entry name" value="REQUIRED FOR EXCISION 1-B DOMAIN-CONTAINING PROTEIN"/>
    <property type="match status" value="1"/>
</dbReference>
<dbReference type="Pfam" id="PF14966">
    <property type="entry name" value="DNA_repr_REX1B"/>
    <property type="match status" value="1"/>
</dbReference>
<dbReference type="AlphaFoldDB" id="A0AA88KFC8"/>
<comment type="caution">
    <text evidence="1">The sequence shown here is derived from an EMBL/GenBank/DDBJ whole genome shotgun (WGS) entry which is preliminary data.</text>
</comment>
<accession>A0AA88KFC8</accession>
<proteinExistence type="predicted"/>
<dbReference type="EMBL" id="PYSW02000034">
    <property type="protein sequence ID" value="KAG2378207.1"/>
    <property type="molecule type" value="Genomic_DNA"/>
</dbReference>
<dbReference type="PANTHER" id="PTHR28309">
    <property type="entry name" value="REQUIRED FOR EXCISION 1-B DOMAIN-CONTAINING PROTEIN"/>
    <property type="match status" value="1"/>
</dbReference>
<dbReference type="Proteomes" id="UP000816034">
    <property type="component" value="Unassembled WGS sequence"/>
</dbReference>
<protein>
    <submittedName>
        <fullName evidence="1">Uncharacterized protein</fullName>
    </submittedName>
</protein>
<name>A0AA88KFC8_NAELO</name>
<gene>
    <name evidence="1" type="ORF">C9374_008350</name>
</gene>
<dbReference type="RefSeq" id="XP_044545469.1">
    <property type="nucleotide sequence ID" value="XM_044698417.1"/>
</dbReference>
<sequence length="200" mass="23381">MQTKEECVLTLVSKVLDLQNDRILAYKQFESSFKSFKANPNDKIEILKYQRVVETTTQEFQEISTNIRGVQQQLKDLGQDKFSTMIDNLQNLERDKLQTTISIQKIELSCDEEKKKLECDHDEKTCQHTHHSDEEELGGAKLLMLQNDLKKFKQYHAELINSINEILEEFKYDIEDLKSIVQDQKEMKVDVQSESGGIFM</sequence>